<dbReference type="AlphaFoldDB" id="A0A2V3U142"/>
<dbReference type="RefSeq" id="WP_170147573.1">
    <property type="nucleotide sequence ID" value="NZ_JAHBRY010000001.1"/>
</dbReference>
<name>A0A2V3U142_9HYPH</name>
<dbReference type="EMBL" id="QJJK01000030">
    <property type="protein sequence ID" value="PXW50190.1"/>
    <property type="molecule type" value="Genomic_DNA"/>
</dbReference>
<accession>A0A2V3U142</accession>
<evidence type="ECO:0000313" key="1">
    <source>
        <dbReference type="EMBL" id="PXW50190.1"/>
    </source>
</evidence>
<keyword evidence="2" id="KW-1185">Reference proteome</keyword>
<protein>
    <submittedName>
        <fullName evidence="1">Uncharacterized protein</fullName>
    </submittedName>
</protein>
<comment type="caution">
    <text evidence="1">The sequence shown here is derived from an EMBL/GenBank/DDBJ whole genome shotgun (WGS) entry which is preliminary data.</text>
</comment>
<gene>
    <name evidence="1" type="ORF">C7450_1302</name>
</gene>
<sequence length="55" mass="6340">MADYDFDTIDDIDDADDDSVHLLVFDREAGEFVWAWVMRETLAEAGYIDISDYGM</sequence>
<dbReference type="Proteomes" id="UP000248021">
    <property type="component" value="Unassembled WGS sequence"/>
</dbReference>
<organism evidence="1 2">
    <name type="scientific">Chelatococcus asaccharovorans</name>
    <dbReference type="NCBI Taxonomy" id="28210"/>
    <lineage>
        <taxon>Bacteria</taxon>
        <taxon>Pseudomonadati</taxon>
        <taxon>Pseudomonadota</taxon>
        <taxon>Alphaproteobacteria</taxon>
        <taxon>Hyphomicrobiales</taxon>
        <taxon>Chelatococcaceae</taxon>
        <taxon>Chelatococcus</taxon>
    </lineage>
</organism>
<proteinExistence type="predicted"/>
<evidence type="ECO:0000313" key="2">
    <source>
        <dbReference type="Proteomes" id="UP000248021"/>
    </source>
</evidence>
<reference evidence="1 2" key="1">
    <citation type="submission" date="2018-05" db="EMBL/GenBank/DDBJ databases">
        <title>Genomic Encyclopedia of Type Strains, Phase IV (KMG-IV): sequencing the most valuable type-strain genomes for metagenomic binning, comparative biology and taxonomic classification.</title>
        <authorList>
            <person name="Goeker M."/>
        </authorList>
    </citation>
    <scope>NUCLEOTIDE SEQUENCE [LARGE SCALE GENOMIC DNA]</scope>
    <source>
        <strain evidence="1 2">DSM 6462</strain>
    </source>
</reference>